<proteinExistence type="predicted"/>
<dbReference type="OrthoDB" id="2449528at2759"/>
<organism evidence="1 2">
    <name type="scientific">Dentiscutata erythropus</name>
    <dbReference type="NCBI Taxonomy" id="1348616"/>
    <lineage>
        <taxon>Eukaryota</taxon>
        <taxon>Fungi</taxon>
        <taxon>Fungi incertae sedis</taxon>
        <taxon>Mucoromycota</taxon>
        <taxon>Glomeromycotina</taxon>
        <taxon>Glomeromycetes</taxon>
        <taxon>Diversisporales</taxon>
        <taxon>Gigasporaceae</taxon>
        <taxon>Dentiscutata</taxon>
    </lineage>
</organism>
<evidence type="ECO:0000313" key="1">
    <source>
        <dbReference type="EMBL" id="CAG8819994.1"/>
    </source>
</evidence>
<dbReference type="EMBL" id="CAJVPY010058693">
    <property type="protein sequence ID" value="CAG8819994.1"/>
    <property type="molecule type" value="Genomic_DNA"/>
</dbReference>
<name>A0A9N9KBP4_9GLOM</name>
<dbReference type="AlphaFoldDB" id="A0A9N9KBP4"/>
<feature type="non-terminal residue" evidence="1">
    <location>
        <position position="71"/>
    </location>
</feature>
<protein>
    <submittedName>
        <fullName evidence="1">17272_t:CDS:1</fullName>
    </submittedName>
</protein>
<reference evidence="1" key="1">
    <citation type="submission" date="2021-06" db="EMBL/GenBank/DDBJ databases">
        <authorList>
            <person name="Kallberg Y."/>
            <person name="Tangrot J."/>
            <person name="Rosling A."/>
        </authorList>
    </citation>
    <scope>NUCLEOTIDE SEQUENCE</scope>
    <source>
        <strain evidence="1">MA453B</strain>
    </source>
</reference>
<accession>A0A9N9KBP4</accession>
<comment type="caution">
    <text evidence="1">The sequence shown here is derived from an EMBL/GenBank/DDBJ whole genome shotgun (WGS) entry which is preliminary data.</text>
</comment>
<evidence type="ECO:0000313" key="2">
    <source>
        <dbReference type="Proteomes" id="UP000789405"/>
    </source>
</evidence>
<sequence>DNDKDPIEWIEAFTRACVGNNVNETRRLAIIPNFLKGNVLSWYNQNKDSFQVWKSNIYPTHAFTNLFKQKF</sequence>
<dbReference type="Proteomes" id="UP000789405">
    <property type="component" value="Unassembled WGS sequence"/>
</dbReference>
<gene>
    <name evidence="1" type="ORF">DERYTH_LOCUS26874</name>
</gene>
<keyword evidence="2" id="KW-1185">Reference proteome</keyword>
<feature type="non-terminal residue" evidence="1">
    <location>
        <position position="1"/>
    </location>
</feature>